<proteinExistence type="predicted"/>
<evidence type="ECO:0000313" key="2">
    <source>
        <dbReference type="Proteomes" id="UP000236291"/>
    </source>
</evidence>
<organism evidence="1 2">
    <name type="scientific">Trifolium pratense</name>
    <name type="common">Red clover</name>
    <dbReference type="NCBI Taxonomy" id="57577"/>
    <lineage>
        <taxon>Eukaryota</taxon>
        <taxon>Viridiplantae</taxon>
        <taxon>Streptophyta</taxon>
        <taxon>Embryophyta</taxon>
        <taxon>Tracheophyta</taxon>
        <taxon>Spermatophyta</taxon>
        <taxon>Magnoliopsida</taxon>
        <taxon>eudicotyledons</taxon>
        <taxon>Gunneridae</taxon>
        <taxon>Pentapetalae</taxon>
        <taxon>rosids</taxon>
        <taxon>fabids</taxon>
        <taxon>Fabales</taxon>
        <taxon>Fabaceae</taxon>
        <taxon>Papilionoideae</taxon>
        <taxon>50 kb inversion clade</taxon>
        <taxon>NPAAA clade</taxon>
        <taxon>Hologalegina</taxon>
        <taxon>IRL clade</taxon>
        <taxon>Trifolieae</taxon>
        <taxon>Trifolium</taxon>
    </lineage>
</organism>
<dbReference type="EMBL" id="ASHM01137619">
    <property type="protein sequence ID" value="PNX60632.1"/>
    <property type="molecule type" value="Genomic_DNA"/>
</dbReference>
<gene>
    <name evidence="1" type="ORF">L195_g060278</name>
</gene>
<dbReference type="Proteomes" id="UP000236291">
    <property type="component" value="Unassembled WGS sequence"/>
</dbReference>
<evidence type="ECO:0000313" key="1">
    <source>
        <dbReference type="EMBL" id="PNX60632.1"/>
    </source>
</evidence>
<dbReference type="AlphaFoldDB" id="A0A2K3K301"/>
<feature type="non-terminal residue" evidence="1">
    <location>
        <position position="1"/>
    </location>
</feature>
<reference evidence="1 2" key="1">
    <citation type="journal article" date="2014" name="Am. J. Bot.">
        <title>Genome assembly and annotation for red clover (Trifolium pratense; Fabaceae).</title>
        <authorList>
            <person name="Istvanek J."/>
            <person name="Jaros M."/>
            <person name="Krenek A."/>
            <person name="Repkova J."/>
        </authorList>
    </citation>
    <scope>NUCLEOTIDE SEQUENCE [LARGE SCALE GENOMIC DNA]</scope>
    <source>
        <strain evidence="2">cv. Tatra</strain>
        <tissue evidence="1">Young leaves</tissue>
    </source>
</reference>
<protein>
    <submittedName>
        <fullName evidence="1">Uncharacterized protein</fullName>
    </submittedName>
</protein>
<dbReference type="ExpressionAtlas" id="A0A2K3K301">
    <property type="expression patterns" value="baseline"/>
</dbReference>
<name>A0A2K3K301_TRIPR</name>
<accession>A0A2K3K301</accession>
<sequence>GVCFAICHWLGISRTFQKEGVSHLEQFEGLIGSGRAFSKCVGVKWFACVWTDFGVYGKQEKRKQFHNKETKSEKMQEVVKVYSWNWLYIRSNNMKF</sequence>
<reference evidence="1 2" key="2">
    <citation type="journal article" date="2017" name="Front. Plant Sci.">
        <title>Gene Classification and Mining of Molecular Markers Useful in Red Clover (Trifolium pratense) Breeding.</title>
        <authorList>
            <person name="Istvanek J."/>
            <person name="Dluhosova J."/>
            <person name="Dluhos P."/>
            <person name="Patkova L."/>
            <person name="Nedelnik J."/>
            <person name="Repkova J."/>
        </authorList>
    </citation>
    <scope>NUCLEOTIDE SEQUENCE [LARGE SCALE GENOMIC DNA]</scope>
    <source>
        <strain evidence="2">cv. Tatra</strain>
        <tissue evidence="1">Young leaves</tissue>
    </source>
</reference>
<comment type="caution">
    <text evidence="1">The sequence shown here is derived from an EMBL/GenBank/DDBJ whole genome shotgun (WGS) entry which is preliminary data.</text>
</comment>